<keyword evidence="7 20" id="KW-0349">Heme</keyword>
<dbReference type="Proteomes" id="UP001567538">
    <property type="component" value="Unassembled WGS sequence"/>
</dbReference>
<feature type="signal peptide" evidence="21">
    <location>
        <begin position="1"/>
        <end position="15"/>
    </location>
</feature>
<comment type="cofactor">
    <cofactor evidence="17 20">
        <name>heme b</name>
        <dbReference type="ChEBI" id="CHEBI:60344"/>
    </cofactor>
    <text evidence="17 20">Binds 1 heme b (iron(II)-protoporphyrin IX) group per subunit.</text>
</comment>
<dbReference type="InterPro" id="IPR002016">
    <property type="entry name" value="Haem_peroxidase"/>
</dbReference>
<dbReference type="InterPro" id="IPR033905">
    <property type="entry name" value="Secretory_peroxidase"/>
</dbReference>
<evidence type="ECO:0000256" key="5">
    <source>
        <dbReference type="ARBA" id="ARBA00022525"/>
    </source>
</evidence>
<comment type="similarity">
    <text evidence="20">Belongs to the peroxidase family. Classical plant (class III) peroxidase subfamily.</text>
</comment>
<keyword evidence="14 20" id="KW-0376">Hydrogen peroxide</keyword>
<dbReference type="InterPro" id="IPR000823">
    <property type="entry name" value="Peroxidase_pln"/>
</dbReference>
<evidence type="ECO:0000256" key="6">
    <source>
        <dbReference type="ARBA" id="ARBA00022559"/>
    </source>
</evidence>
<feature type="disulfide bond" evidence="19">
    <location>
        <begin position="112"/>
        <end position="313"/>
    </location>
</feature>
<dbReference type="FunFam" id="1.10.420.10:FF:000008">
    <property type="entry name" value="Peroxidase"/>
    <property type="match status" value="1"/>
</dbReference>
<evidence type="ECO:0000256" key="17">
    <source>
        <dbReference type="PIRSR" id="PIRSR600823-3"/>
    </source>
</evidence>
<dbReference type="InterPro" id="IPR019794">
    <property type="entry name" value="Peroxidases_AS"/>
</dbReference>
<dbReference type="Pfam" id="PF00141">
    <property type="entry name" value="peroxidase"/>
    <property type="match status" value="1"/>
</dbReference>
<feature type="disulfide bond" evidence="19">
    <location>
        <begin position="27"/>
        <end position="106"/>
    </location>
</feature>
<dbReference type="Gene3D" id="1.10.520.10">
    <property type="match status" value="1"/>
</dbReference>
<dbReference type="PRINTS" id="PR00458">
    <property type="entry name" value="PEROXIDASE"/>
</dbReference>
<evidence type="ECO:0000256" key="20">
    <source>
        <dbReference type="RuleBase" id="RU362060"/>
    </source>
</evidence>
<feature type="binding site" evidence="17">
    <location>
        <position position="62"/>
    </location>
    <ligand>
        <name>Ca(2+)</name>
        <dbReference type="ChEBI" id="CHEBI:29108"/>
        <label>1</label>
    </ligand>
</feature>
<feature type="binding site" evidence="17">
    <location>
        <position position="243"/>
    </location>
    <ligand>
        <name>Ca(2+)</name>
        <dbReference type="ChEBI" id="CHEBI:29108"/>
        <label>2</label>
    </ligand>
</feature>
<dbReference type="Gene3D" id="1.10.420.10">
    <property type="entry name" value="Peroxidase, domain 2"/>
    <property type="match status" value="1"/>
</dbReference>
<feature type="domain" description="Plant heme peroxidase family profile" evidence="22">
    <location>
        <begin position="17"/>
        <end position="317"/>
    </location>
</feature>
<evidence type="ECO:0000256" key="2">
    <source>
        <dbReference type="ARBA" id="ARBA00002322"/>
    </source>
</evidence>
<dbReference type="PRINTS" id="PR00461">
    <property type="entry name" value="PLPEROXIDASE"/>
</dbReference>
<evidence type="ECO:0000256" key="21">
    <source>
        <dbReference type="SAM" id="SignalP"/>
    </source>
</evidence>
<keyword evidence="24" id="KW-1185">Reference proteome</keyword>
<organism evidence="23 24">
    <name type="scientific">Salvia divinorum</name>
    <name type="common">Maria pastora</name>
    <name type="synonym">Diviner's sage</name>
    <dbReference type="NCBI Taxonomy" id="28513"/>
    <lineage>
        <taxon>Eukaryota</taxon>
        <taxon>Viridiplantae</taxon>
        <taxon>Streptophyta</taxon>
        <taxon>Embryophyta</taxon>
        <taxon>Tracheophyta</taxon>
        <taxon>Spermatophyta</taxon>
        <taxon>Magnoliopsida</taxon>
        <taxon>eudicotyledons</taxon>
        <taxon>Gunneridae</taxon>
        <taxon>Pentapetalae</taxon>
        <taxon>asterids</taxon>
        <taxon>lamiids</taxon>
        <taxon>Lamiales</taxon>
        <taxon>Lamiaceae</taxon>
        <taxon>Nepetoideae</taxon>
        <taxon>Mentheae</taxon>
        <taxon>Salviinae</taxon>
        <taxon>Salvia</taxon>
        <taxon>Salvia subgen. Calosphace</taxon>
    </lineage>
</organism>
<evidence type="ECO:0000256" key="18">
    <source>
        <dbReference type="PIRSR" id="PIRSR600823-4"/>
    </source>
</evidence>
<sequence>MKLVFLVLFFHHANAQTLSTNFHRYSCPNLEGIVSRTTSKFISTTPSLAPALLRLHFHDCFVRGCDGSVLLNSTAGNTAEKASFPNLSLRGFQVVEAAKAAVEKQCPWMVSCADILALVARDAVFQIKGPFWPVPLGRRDGIVSRANEALANLPPPNFNITQLITSFGAKGLSVKDLVVLSGGHTIGVSFCSSFATRIYNFTGRNDADPSMDPAYVAELRRMCPPSDATTTVAMDPGSAQDFDVDYYSMVRQRRGLFQTDAALLDHSATNSYVQQHSTPLGSKSFFDDFAASMVKMGRIGVLTGRAGQIRKICSVVN</sequence>
<evidence type="ECO:0000256" key="1">
    <source>
        <dbReference type="ARBA" id="ARBA00000189"/>
    </source>
</evidence>
<dbReference type="InterPro" id="IPR010255">
    <property type="entry name" value="Haem_peroxidase_sf"/>
</dbReference>
<keyword evidence="6 20" id="KW-0575">Peroxidase</keyword>
<keyword evidence="5 20" id="KW-0964">Secreted</keyword>
<keyword evidence="21" id="KW-0732">Signal</keyword>
<feature type="binding site" evidence="17">
    <location>
        <position position="59"/>
    </location>
    <ligand>
        <name>Ca(2+)</name>
        <dbReference type="ChEBI" id="CHEBI:29108"/>
        <label>1</label>
    </ligand>
</feature>
<keyword evidence="13" id="KW-0325">Glycoprotein</keyword>
<feature type="binding site" evidence="16">
    <location>
        <position position="154"/>
    </location>
    <ligand>
        <name>substrate</name>
    </ligand>
</feature>
<dbReference type="PANTHER" id="PTHR31235">
    <property type="entry name" value="PEROXIDASE 25-RELATED"/>
    <property type="match status" value="1"/>
</dbReference>
<comment type="caution">
    <text evidence="23">The sequence shown here is derived from an EMBL/GenBank/DDBJ whole genome shotgun (WGS) entry which is preliminary data.</text>
</comment>
<feature type="chain" id="PRO_5044750149" description="Peroxidase" evidence="21">
    <location>
        <begin position="16"/>
        <end position="317"/>
    </location>
</feature>
<feature type="binding site" evidence="17">
    <location>
        <position position="68"/>
    </location>
    <ligand>
        <name>Ca(2+)</name>
        <dbReference type="ChEBI" id="CHEBI:29108"/>
        <label>1</label>
    </ligand>
</feature>
<dbReference type="InterPro" id="IPR019793">
    <property type="entry name" value="Peroxidases_heam-ligand_BS"/>
</dbReference>
<evidence type="ECO:0000256" key="8">
    <source>
        <dbReference type="ARBA" id="ARBA00022723"/>
    </source>
</evidence>
<evidence type="ECO:0000256" key="3">
    <source>
        <dbReference type="ARBA" id="ARBA00006873"/>
    </source>
</evidence>
<dbReference type="GO" id="GO:0140825">
    <property type="term" value="F:lactoperoxidase activity"/>
    <property type="evidence" value="ECO:0007669"/>
    <property type="project" value="UniProtKB-EC"/>
</dbReference>
<evidence type="ECO:0000256" key="4">
    <source>
        <dbReference type="ARBA" id="ARBA00012313"/>
    </source>
</evidence>
<evidence type="ECO:0000313" key="23">
    <source>
        <dbReference type="EMBL" id="KAL1560774.1"/>
    </source>
</evidence>
<feature type="disulfide bond" evidence="19">
    <location>
        <begin position="191"/>
        <end position="223"/>
    </location>
</feature>
<dbReference type="PROSITE" id="PS00436">
    <property type="entry name" value="PEROXIDASE_2"/>
    <property type="match status" value="1"/>
</dbReference>
<keyword evidence="8 17" id="KW-0479">Metal-binding</keyword>
<protein>
    <recommendedName>
        <fullName evidence="4 20">Peroxidase</fullName>
        <ecNumber evidence="4 20">1.11.1.7</ecNumber>
    </recommendedName>
</protein>
<keyword evidence="10 20" id="KW-0560">Oxidoreductase</keyword>
<feature type="binding site" evidence="17">
    <location>
        <position position="80"/>
    </location>
    <ligand>
        <name>Ca(2+)</name>
        <dbReference type="ChEBI" id="CHEBI:29108"/>
        <label>1</label>
    </ligand>
</feature>
<dbReference type="PROSITE" id="PS50873">
    <property type="entry name" value="PEROXIDASE_4"/>
    <property type="match status" value="1"/>
</dbReference>
<evidence type="ECO:0000256" key="7">
    <source>
        <dbReference type="ARBA" id="ARBA00022617"/>
    </source>
</evidence>
<evidence type="ECO:0000256" key="14">
    <source>
        <dbReference type="ARBA" id="ARBA00023324"/>
    </source>
</evidence>
<evidence type="ECO:0000259" key="22">
    <source>
        <dbReference type="PROSITE" id="PS50873"/>
    </source>
</evidence>
<dbReference type="SUPFAM" id="SSF48113">
    <property type="entry name" value="Heme-dependent peroxidases"/>
    <property type="match status" value="1"/>
</dbReference>
<dbReference type="GO" id="GO:0042744">
    <property type="term" value="P:hydrogen peroxide catabolic process"/>
    <property type="evidence" value="ECO:0007669"/>
    <property type="project" value="UniProtKB-KW"/>
</dbReference>
<comment type="cofactor">
    <cofactor evidence="17 20">
        <name>Ca(2+)</name>
        <dbReference type="ChEBI" id="CHEBI:29108"/>
    </cofactor>
    <text evidence="17 20">Binds 2 calcium ions per subunit.</text>
</comment>
<evidence type="ECO:0000256" key="16">
    <source>
        <dbReference type="PIRSR" id="PIRSR600823-2"/>
    </source>
</evidence>
<dbReference type="PROSITE" id="PS00435">
    <property type="entry name" value="PEROXIDASE_1"/>
    <property type="match status" value="1"/>
</dbReference>
<dbReference type="AlphaFoldDB" id="A0ABD1HY75"/>
<name>A0ABD1HY75_SALDI</name>
<comment type="similarity">
    <text evidence="3">Belongs to the peroxidase family. Ascorbate peroxidase subfamily.</text>
</comment>
<evidence type="ECO:0000256" key="15">
    <source>
        <dbReference type="PIRSR" id="PIRSR600823-1"/>
    </source>
</evidence>
<evidence type="ECO:0000256" key="13">
    <source>
        <dbReference type="ARBA" id="ARBA00023180"/>
    </source>
</evidence>
<gene>
    <name evidence="23" type="ORF">AAHA92_10947</name>
</gene>
<dbReference type="GO" id="GO:0046872">
    <property type="term" value="F:metal ion binding"/>
    <property type="evidence" value="ECO:0007669"/>
    <property type="project" value="UniProtKB-UniRule"/>
</dbReference>
<feature type="disulfide bond" evidence="19">
    <location>
        <begin position="60"/>
        <end position="65"/>
    </location>
</feature>
<dbReference type="EC" id="1.11.1.7" evidence="4 20"/>
<reference evidence="23 24" key="1">
    <citation type="submission" date="2024-06" db="EMBL/GenBank/DDBJ databases">
        <title>A chromosome level genome sequence of Diviner's sage (Salvia divinorum).</title>
        <authorList>
            <person name="Ford S.A."/>
            <person name="Ro D.-K."/>
            <person name="Ness R.W."/>
            <person name="Phillips M.A."/>
        </authorList>
    </citation>
    <scope>NUCLEOTIDE SEQUENCE [LARGE SCALE GENOMIC DNA]</scope>
    <source>
        <strain evidence="23">SAF-2024a</strain>
        <tissue evidence="23">Leaf</tissue>
    </source>
</reference>
<evidence type="ECO:0000256" key="10">
    <source>
        <dbReference type="ARBA" id="ARBA00023002"/>
    </source>
</evidence>
<dbReference type="CDD" id="cd00693">
    <property type="entry name" value="secretory_peroxidase"/>
    <property type="match status" value="1"/>
</dbReference>
<keyword evidence="11 17" id="KW-0408">Iron</keyword>
<evidence type="ECO:0000256" key="11">
    <source>
        <dbReference type="ARBA" id="ARBA00023004"/>
    </source>
</evidence>
<dbReference type="FunFam" id="1.10.520.10:FF:000008">
    <property type="entry name" value="Peroxidase"/>
    <property type="match status" value="1"/>
</dbReference>
<dbReference type="GO" id="GO:0005576">
    <property type="term" value="C:extracellular region"/>
    <property type="evidence" value="ECO:0007669"/>
    <property type="project" value="UniProtKB-SubCell"/>
</dbReference>
<dbReference type="GO" id="GO:0020037">
    <property type="term" value="F:heme binding"/>
    <property type="evidence" value="ECO:0007669"/>
    <property type="project" value="UniProtKB-UniRule"/>
</dbReference>
<feature type="binding site" evidence="17">
    <location>
        <position position="64"/>
    </location>
    <ligand>
        <name>Ca(2+)</name>
        <dbReference type="ChEBI" id="CHEBI:29108"/>
        <label>1</label>
    </ligand>
</feature>
<evidence type="ECO:0000256" key="12">
    <source>
        <dbReference type="ARBA" id="ARBA00023157"/>
    </source>
</evidence>
<comment type="subcellular location">
    <subcellularLocation>
        <location evidence="20">Secreted</location>
    </subcellularLocation>
</comment>
<accession>A0ABD1HY75</accession>
<dbReference type="EMBL" id="JBEAFC010000004">
    <property type="protein sequence ID" value="KAL1560774.1"/>
    <property type="molecule type" value="Genomic_DNA"/>
</dbReference>
<dbReference type="GO" id="GO:0006979">
    <property type="term" value="P:response to oxidative stress"/>
    <property type="evidence" value="ECO:0007669"/>
    <property type="project" value="UniProtKB-UniRule"/>
</dbReference>
<comment type="function">
    <text evidence="2">Removal of H(2)O(2), oxidation of toxic reductants, biosynthesis and degradation of lignin, suberization, auxin catabolism, response to environmental stresses such as wounding, pathogen attack and oxidative stress. These functions might be dependent on each isozyme/isoform in each plant tissue.</text>
</comment>
<feature type="site" description="Transition state stabilizer" evidence="18">
    <location>
        <position position="54"/>
    </location>
</feature>
<proteinExistence type="inferred from homology"/>
<feature type="binding site" description="axial binding residue" evidence="17">
    <location>
        <position position="184"/>
    </location>
    <ligand>
        <name>heme b</name>
        <dbReference type="ChEBI" id="CHEBI:60344"/>
    </ligand>
    <ligandPart>
        <name>Fe</name>
        <dbReference type="ChEBI" id="CHEBI:18248"/>
    </ligandPart>
</feature>
<feature type="binding site" evidence="17">
    <location>
        <position position="185"/>
    </location>
    <ligand>
        <name>Ca(2+)</name>
        <dbReference type="ChEBI" id="CHEBI:29108"/>
        <label>2</label>
    </ligand>
</feature>
<evidence type="ECO:0000256" key="19">
    <source>
        <dbReference type="PIRSR" id="PIRSR600823-5"/>
    </source>
</evidence>
<keyword evidence="9 17" id="KW-0106">Calcium</keyword>
<feature type="binding site" evidence="17">
    <location>
        <position position="66"/>
    </location>
    <ligand>
        <name>Ca(2+)</name>
        <dbReference type="ChEBI" id="CHEBI:29108"/>
        <label>1</label>
    </ligand>
</feature>
<evidence type="ECO:0000256" key="9">
    <source>
        <dbReference type="ARBA" id="ARBA00022837"/>
    </source>
</evidence>
<comment type="catalytic activity">
    <reaction evidence="1 20">
        <text>2 a phenolic donor + H2O2 = 2 a phenolic radical donor + 2 H2O</text>
        <dbReference type="Rhea" id="RHEA:56136"/>
        <dbReference type="ChEBI" id="CHEBI:15377"/>
        <dbReference type="ChEBI" id="CHEBI:16240"/>
        <dbReference type="ChEBI" id="CHEBI:139520"/>
        <dbReference type="ChEBI" id="CHEBI:139521"/>
        <dbReference type="EC" id="1.11.1.7"/>
    </reaction>
</comment>
<evidence type="ECO:0000313" key="24">
    <source>
        <dbReference type="Proteomes" id="UP001567538"/>
    </source>
</evidence>
<keyword evidence="12 19" id="KW-1015">Disulfide bond</keyword>
<feature type="binding site" evidence="17">
    <location>
        <position position="235"/>
    </location>
    <ligand>
        <name>Ca(2+)</name>
        <dbReference type="ChEBI" id="CHEBI:29108"/>
        <label>2</label>
    </ligand>
</feature>
<feature type="active site" description="Proton acceptor" evidence="15">
    <location>
        <position position="58"/>
    </location>
</feature>